<proteinExistence type="predicted"/>
<sequence length="274" mass="31525">MRWQVGDGKSISIVGDPWLPSPLSFKLIRPPKTLPIIANGQELLQEDGKRWNEELIEAEIEEEDAVRINSIELQNPESQNALVWHFGKKGRFTVRSAYELCTQYLHGAGTSLGPAQDRESLAGWNFLWRAKVPPKVQLLAWRACQEAIPVCCNLRRKGLNIPTACMRCGNDAEDVLHVLLRCSFSRQVWALSCLPWRWINLEVRNTEDWMRGVWKELKGPDFSLFLLICRNLFISRNQLAFEAVSRSPLEVIGSARRVFHIWHKDPMITAPHYE</sequence>
<accession>A0AAW2WVN7</accession>
<reference evidence="2" key="1">
    <citation type="submission" date="2020-06" db="EMBL/GenBank/DDBJ databases">
        <authorList>
            <person name="Li T."/>
            <person name="Hu X."/>
            <person name="Zhang T."/>
            <person name="Song X."/>
            <person name="Zhang H."/>
            <person name="Dai N."/>
            <person name="Sheng W."/>
            <person name="Hou X."/>
            <person name="Wei L."/>
        </authorList>
    </citation>
    <scope>NUCLEOTIDE SEQUENCE</scope>
    <source>
        <strain evidence="2">KEN1</strain>
        <tissue evidence="2">Leaf</tissue>
    </source>
</reference>
<reference evidence="2" key="2">
    <citation type="journal article" date="2024" name="Plant">
        <title>Genomic evolution and insights into agronomic trait innovations of Sesamum species.</title>
        <authorList>
            <person name="Miao H."/>
            <person name="Wang L."/>
            <person name="Qu L."/>
            <person name="Liu H."/>
            <person name="Sun Y."/>
            <person name="Le M."/>
            <person name="Wang Q."/>
            <person name="Wei S."/>
            <person name="Zheng Y."/>
            <person name="Lin W."/>
            <person name="Duan Y."/>
            <person name="Cao H."/>
            <person name="Xiong S."/>
            <person name="Wang X."/>
            <person name="Wei L."/>
            <person name="Li C."/>
            <person name="Ma Q."/>
            <person name="Ju M."/>
            <person name="Zhao R."/>
            <person name="Li G."/>
            <person name="Mu C."/>
            <person name="Tian Q."/>
            <person name="Mei H."/>
            <person name="Zhang T."/>
            <person name="Gao T."/>
            <person name="Zhang H."/>
        </authorList>
    </citation>
    <scope>NUCLEOTIDE SEQUENCE</scope>
    <source>
        <strain evidence="2">KEN1</strain>
    </source>
</reference>
<protein>
    <recommendedName>
        <fullName evidence="1">Reverse transcriptase zinc-binding domain-containing protein</fullName>
    </recommendedName>
</protein>
<dbReference type="EMBL" id="JACGWN010000006">
    <property type="protein sequence ID" value="KAL0445558.1"/>
    <property type="molecule type" value="Genomic_DNA"/>
</dbReference>
<evidence type="ECO:0000313" key="2">
    <source>
        <dbReference type="EMBL" id="KAL0445558.1"/>
    </source>
</evidence>
<dbReference type="AlphaFoldDB" id="A0AAW2WVN7"/>
<name>A0AAW2WVN7_9LAMI</name>
<organism evidence="2">
    <name type="scientific">Sesamum latifolium</name>
    <dbReference type="NCBI Taxonomy" id="2727402"/>
    <lineage>
        <taxon>Eukaryota</taxon>
        <taxon>Viridiplantae</taxon>
        <taxon>Streptophyta</taxon>
        <taxon>Embryophyta</taxon>
        <taxon>Tracheophyta</taxon>
        <taxon>Spermatophyta</taxon>
        <taxon>Magnoliopsida</taxon>
        <taxon>eudicotyledons</taxon>
        <taxon>Gunneridae</taxon>
        <taxon>Pentapetalae</taxon>
        <taxon>asterids</taxon>
        <taxon>lamiids</taxon>
        <taxon>Lamiales</taxon>
        <taxon>Pedaliaceae</taxon>
        <taxon>Sesamum</taxon>
    </lineage>
</organism>
<dbReference type="Pfam" id="PF13966">
    <property type="entry name" value="zf-RVT"/>
    <property type="match status" value="1"/>
</dbReference>
<feature type="domain" description="Reverse transcriptase zinc-binding" evidence="1">
    <location>
        <begin position="92"/>
        <end position="189"/>
    </location>
</feature>
<comment type="caution">
    <text evidence="2">The sequence shown here is derived from an EMBL/GenBank/DDBJ whole genome shotgun (WGS) entry which is preliminary data.</text>
</comment>
<evidence type="ECO:0000259" key="1">
    <source>
        <dbReference type="Pfam" id="PF13966"/>
    </source>
</evidence>
<gene>
    <name evidence="2" type="ORF">Slati_1683700</name>
</gene>
<dbReference type="InterPro" id="IPR026960">
    <property type="entry name" value="RVT-Znf"/>
</dbReference>